<feature type="transmembrane region" description="Helical" evidence="1">
    <location>
        <begin position="40"/>
        <end position="59"/>
    </location>
</feature>
<keyword evidence="1" id="KW-0812">Transmembrane</keyword>
<keyword evidence="1" id="KW-1133">Transmembrane helix</keyword>
<sequence length="73" mass="8551">MNNPHKSSQIKANNIRLWVGVISLVVAWALFIYKDLLHDLYLILIGAFTLYTLFAYIWMPLQKNRKLRDSEDG</sequence>
<proteinExistence type="predicted"/>
<dbReference type="STRING" id="1028.SAMN05661096_02545"/>
<protein>
    <submittedName>
        <fullName evidence="2">Uncharacterized protein</fullName>
    </submittedName>
</protein>
<keyword evidence="3" id="KW-1185">Reference proteome</keyword>
<dbReference type="EMBL" id="FXAW01000005">
    <property type="protein sequence ID" value="SMG38453.1"/>
    <property type="molecule type" value="Genomic_DNA"/>
</dbReference>
<reference evidence="3" key="1">
    <citation type="submission" date="2017-04" db="EMBL/GenBank/DDBJ databases">
        <authorList>
            <person name="Varghese N."/>
            <person name="Submissions S."/>
        </authorList>
    </citation>
    <scope>NUCLEOTIDE SEQUENCE [LARGE SCALE GENOMIC DNA]</scope>
    <source>
        <strain evidence="3">DSM 4125</strain>
    </source>
</reference>
<dbReference type="RefSeq" id="WP_085517717.1">
    <property type="nucleotide sequence ID" value="NZ_FXAW01000005.1"/>
</dbReference>
<organism evidence="2 3">
    <name type="scientific">Marivirga sericea</name>
    <dbReference type="NCBI Taxonomy" id="1028"/>
    <lineage>
        <taxon>Bacteria</taxon>
        <taxon>Pseudomonadati</taxon>
        <taxon>Bacteroidota</taxon>
        <taxon>Cytophagia</taxon>
        <taxon>Cytophagales</taxon>
        <taxon>Marivirgaceae</taxon>
        <taxon>Marivirga</taxon>
    </lineage>
</organism>
<evidence type="ECO:0000313" key="2">
    <source>
        <dbReference type="EMBL" id="SMG38453.1"/>
    </source>
</evidence>
<dbReference type="AlphaFoldDB" id="A0A1X7KC86"/>
<evidence type="ECO:0000313" key="3">
    <source>
        <dbReference type="Proteomes" id="UP000193804"/>
    </source>
</evidence>
<gene>
    <name evidence="2" type="ORF">SAMN05661096_02545</name>
</gene>
<feature type="transmembrane region" description="Helical" evidence="1">
    <location>
        <begin position="15"/>
        <end position="34"/>
    </location>
</feature>
<evidence type="ECO:0000256" key="1">
    <source>
        <dbReference type="SAM" id="Phobius"/>
    </source>
</evidence>
<accession>A0A1X7KC86</accession>
<dbReference type="Proteomes" id="UP000193804">
    <property type="component" value="Unassembled WGS sequence"/>
</dbReference>
<name>A0A1X7KC86_9BACT</name>
<keyword evidence="1" id="KW-0472">Membrane</keyword>